<sequence>MNVEDIALLCTGLSIQERERPVCTLYGNLKDNGERRLALCLVGKVFSTKLVNKNVFMGDMNKIWRVDGGLEIEQIKGNTFEFLFKSLKARQRILNSGPWSFDRVIIVF</sequence>
<dbReference type="Proteomes" id="UP001281410">
    <property type="component" value="Unassembled WGS sequence"/>
</dbReference>
<organism evidence="2 3">
    <name type="scientific">Dipteronia sinensis</name>
    <dbReference type="NCBI Taxonomy" id="43782"/>
    <lineage>
        <taxon>Eukaryota</taxon>
        <taxon>Viridiplantae</taxon>
        <taxon>Streptophyta</taxon>
        <taxon>Embryophyta</taxon>
        <taxon>Tracheophyta</taxon>
        <taxon>Spermatophyta</taxon>
        <taxon>Magnoliopsida</taxon>
        <taxon>eudicotyledons</taxon>
        <taxon>Gunneridae</taxon>
        <taxon>Pentapetalae</taxon>
        <taxon>rosids</taxon>
        <taxon>malvids</taxon>
        <taxon>Sapindales</taxon>
        <taxon>Sapindaceae</taxon>
        <taxon>Hippocastanoideae</taxon>
        <taxon>Acereae</taxon>
        <taxon>Dipteronia</taxon>
    </lineage>
</organism>
<dbReference type="InterPro" id="IPR025558">
    <property type="entry name" value="DUF4283"/>
</dbReference>
<dbReference type="Pfam" id="PF14111">
    <property type="entry name" value="DUF4283"/>
    <property type="match status" value="1"/>
</dbReference>
<dbReference type="EMBL" id="JANJYJ010000001">
    <property type="protein sequence ID" value="KAK3229059.1"/>
    <property type="molecule type" value="Genomic_DNA"/>
</dbReference>
<evidence type="ECO:0000313" key="2">
    <source>
        <dbReference type="EMBL" id="KAK3229059.1"/>
    </source>
</evidence>
<evidence type="ECO:0000313" key="3">
    <source>
        <dbReference type="Proteomes" id="UP001281410"/>
    </source>
</evidence>
<name>A0AAE0EI94_9ROSI</name>
<accession>A0AAE0EI94</accession>
<evidence type="ECO:0000259" key="1">
    <source>
        <dbReference type="Pfam" id="PF14111"/>
    </source>
</evidence>
<comment type="caution">
    <text evidence="2">The sequence shown here is derived from an EMBL/GenBank/DDBJ whole genome shotgun (WGS) entry which is preliminary data.</text>
</comment>
<feature type="domain" description="DUF4283" evidence="1">
    <location>
        <begin position="35"/>
        <end position="106"/>
    </location>
</feature>
<gene>
    <name evidence="2" type="ORF">Dsin_000940</name>
</gene>
<reference evidence="2" key="1">
    <citation type="journal article" date="2023" name="Plant J.">
        <title>Genome sequences and population genomics provide insights into the demographic history, inbreeding, and mutation load of two 'living fossil' tree species of Dipteronia.</title>
        <authorList>
            <person name="Feng Y."/>
            <person name="Comes H.P."/>
            <person name="Chen J."/>
            <person name="Zhu S."/>
            <person name="Lu R."/>
            <person name="Zhang X."/>
            <person name="Li P."/>
            <person name="Qiu J."/>
            <person name="Olsen K.M."/>
            <person name="Qiu Y."/>
        </authorList>
    </citation>
    <scope>NUCLEOTIDE SEQUENCE</scope>
    <source>
        <strain evidence="2">NBL</strain>
    </source>
</reference>
<dbReference type="AlphaFoldDB" id="A0AAE0EI94"/>
<keyword evidence="3" id="KW-1185">Reference proteome</keyword>
<proteinExistence type="predicted"/>
<protein>
    <recommendedName>
        <fullName evidence="1">DUF4283 domain-containing protein</fullName>
    </recommendedName>
</protein>